<dbReference type="GO" id="GO:0141152">
    <property type="term" value="F:glycerol-3-phosphate dehydrogenase (NAD+) activity"/>
    <property type="evidence" value="ECO:0007669"/>
    <property type="project" value="RHEA"/>
</dbReference>
<comment type="caution">
    <text evidence="18">The sequence shown here is derived from an EMBL/GenBank/DDBJ whole genome shotgun (WGS) entry which is preliminary data.</text>
</comment>
<keyword evidence="9 10" id="KW-1208">Phospholipid metabolism</keyword>
<proteinExistence type="inferred from homology"/>
<dbReference type="PRINTS" id="PR00077">
    <property type="entry name" value="GPDHDRGNASE"/>
</dbReference>
<evidence type="ECO:0000256" key="13">
    <source>
        <dbReference type="PIRSR" id="PIRSR000114-3"/>
    </source>
</evidence>
<feature type="binding site" evidence="10">
    <location>
        <position position="17"/>
    </location>
    <ligand>
        <name>NADPH</name>
        <dbReference type="ChEBI" id="CHEBI:57783"/>
    </ligand>
</feature>
<evidence type="ECO:0000256" key="8">
    <source>
        <dbReference type="ARBA" id="ARBA00023209"/>
    </source>
</evidence>
<keyword evidence="4 10" id="KW-0521">NADP</keyword>
<feature type="domain" description="Glycerol-3-phosphate dehydrogenase NAD-dependent C-terminal" evidence="17">
    <location>
        <begin position="181"/>
        <end position="321"/>
    </location>
</feature>
<organism evidence="18 19">
    <name type="scientific">Labrys okinawensis</name>
    <dbReference type="NCBI Taxonomy" id="346911"/>
    <lineage>
        <taxon>Bacteria</taxon>
        <taxon>Pseudomonadati</taxon>
        <taxon>Pseudomonadota</taxon>
        <taxon>Alphaproteobacteria</taxon>
        <taxon>Hyphomicrobiales</taxon>
        <taxon>Xanthobacteraceae</taxon>
        <taxon>Labrys</taxon>
    </lineage>
</organism>
<dbReference type="InterPro" id="IPR011128">
    <property type="entry name" value="G3P_DH_NAD-dep_N"/>
</dbReference>
<dbReference type="GO" id="GO:0005829">
    <property type="term" value="C:cytosol"/>
    <property type="evidence" value="ECO:0007669"/>
    <property type="project" value="TreeGrafter"/>
</dbReference>
<feature type="binding site" evidence="13">
    <location>
        <position position="256"/>
    </location>
    <ligand>
        <name>NAD(+)</name>
        <dbReference type="ChEBI" id="CHEBI:57540"/>
    </ligand>
</feature>
<feature type="binding site" evidence="10">
    <location>
        <position position="256"/>
    </location>
    <ligand>
        <name>NADPH</name>
        <dbReference type="ChEBI" id="CHEBI:57783"/>
    </ligand>
</feature>
<feature type="binding site" evidence="12">
    <location>
        <begin position="256"/>
        <end position="257"/>
    </location>
    <ligand>
        <name>substrate</name>
    </ligand>
</feature>
<feature type="domain" description="Glycerol-3-phosphate dehydrogenase NAD-dependent N-terminal" evidence="16">
    <location>
        <begin position="9"/>
        <end position="159"/>
    </location>
</feature>
<evidence type="ECO:0000256" key="15">
    <source>
        <dbReference type="RuleBase" id="RU000439"/>
    </source>
</evidence>
<feature type="binding site" evidence="10">
    <location>
        <position position="109"/>
    </location>
    <ligand>
        <name>NADPH</name>
        <dbReference type="ChEBI" id="CHEBI:57783"/>
    </ligand>
</feature>
<comment type="similarity">
    <text evidence="1 10 14">Belongs to the NAD-dependent glycerol-3-phosphate dehydrogenase family.</text>
</comment>
<comment type="catalytic activity">
    <reaction evidence="10">
        <text>sn-glycerol 3-phosphate + NAD(+) = dihydroxyacetone phosphate + NADH + H(+)</text>
        <dbReference type="Rhea" id="RHEA:11092"/>
        <dbReference type="ChEBI" id="CHEBI:15378"/>
        <dbReference type="ChEBI" id="CHEBI:57540"/>
        <dbReference type="ChEBI" id="CHEBI:57597"/>
        <dbReference type="ChEBI" id="CHEBI:57642"/>
        <dbReference type="ChEBI" id="CHEBI:57945"/>
        <dbReference type="EC" id="1.1.1.94"/>
    </reaction>
</comment>
<evidence type="ECO:0000259" key="17">
    <source>
        <dbReference type="Pfam" id="PF07479"/>
    </source>
</evidence>
<dbReference type="Proteomes" id="UP000237682">
    <property type="component" value="Unassembled WGS sequence"/>
</dbReference>
<keyword evidence="3 10" id="KW-0547">Nucleotide-binding</keyword>
<dbReference type="PANTHER" id="PTHR11728:SF1">
    <property type="entry name" value="GLYCEROL-3-PHOSPHATE DEHYDROGENASE [NAD(+)] 2, CHLOROPLASTIC"/>
    <property type="match status" value="1"/>
</dbReference>
<feature type="binding site" evidence="10">
    <location>
        <position position="256"/>
    </location>
    <ligand>
        <name>sn-glycerol 3-phosphate</name>
        <dbReference type="ChEBI" id="CHEBI:57597"/>
    </ligand>
</feature>
<dbReference type="Gene3D" id="3.40.50.720">
    <property type="entry name" value="NAD(P)-binding Rossmann-like Domain"/>
    <property type="match status" value="1"/>
</dbReference>
<dbReference type="NCBIfam" id="NF000942">
    <property type="entry name" value="PRK00094.1-4"/>
    <property type="match status" value="1"/>
</dbReference>
<feature type="binding site" evidence="10">
    <location>
        <position position="109"/>
    </location>
    <ligand>
        <name>sn-glycerol 3-phosphate</name>
        <dbReference type="ChEBI" id="CHEBI:57597"/>
    </ligand>
</feature>
<comment type="subcellular location">
    <subcellularLocation>
        <location evidence="10">Cytoplasm</location>
    </subcellularLocation>
</comment>
<dbReference type="Pfam" id="PF07479">
    <property type="entry name" value="NAD_Gly3P_dh_C"/>
    <property type="match status" value="1"/>
</dbReference>
<keyword evidence="7 10" id="KW-0443">Lipid metabolism</keyword>
<feature type="binding site" evidence="10">
    <location>
        <position position="257"/>
    </location>
    <ligand>
        <name>sn-glycerol 3-phosphate</name>
        <dbReference type="ChEBI" id="CHEBI:57597"/>
    </ligand>
</feature>
<evidence type="ECO:0000313" key="19">
    <source>
        <dbReference type="Proteomes" id="UP000237682"/>
    </source>
</evidence>
<feature type="binding site" evidence="10">
    <location>
        <position position="192"/>
    </location>
    <ligand>
        <name>sn-glycerol 3-phosphate</name>
        <dbReference type="ChEBI" id="CHEBI:57597"/>
    </ligand>
</feature>
<comment type="pathway">
    <text evidence="10">Membrane lipid metabolism; glycerophospholipid metabolism.</text>
</comment>
<comment type="caution">
    <text evidence="10">Lacks conserved residue(s) required for the propagation of feature annotation.</text>
</comment>
<dbReference type="GO" id="GO:0046167">
    <property type="term" value="P:glycerol-3-phosphate biosynthetic process"/>
    <property type="evidence" value="ECO:0007669"/>
    <property type="project" value="UniProtKB-UniRule"/>
</dbReference>
<evidence type="ECO:0000256" key="6">
    <source>
        <dbReference type="ARBA" id="ARBA00023027"/>
    </source>
</evidence>
<name>A0A2S9QAC8_9HYPH</name>
<keyword evidence="10" id="KW-0963">Cytoplasm</keyword>
<accession>A0A2S9QAC8</accession>
<evidence type="ECO:0000256" key="2">
    <source>
        <dbReference type="ARBA" id="ARBA00022516"/>
    </source>
</evidence>
<dbReference type="UniPathway" id="UPA00940"/>
<sequence>MSGSGFKSIGVIGAGAFGAALACAAARAGRHVGLWGRDATAMAELAQTRRLPRLDGVGLPEAIHPTADLAEAARADALILAVPTQALRDVCGRLAGTVAANTPLILAAKGIERSSGEFVSQIAAEILPGCVPAVLSGPGFAADIAKAYPTALTLACADGSLGERLARTIGSPTFRLYHTDDMRGVEIGGAAKNVLAIAAGIAAGRGFGESTVAALLARSFAELTRFGLAFGARPETLAGLSGLGDLILTGTSSRSRNRRFGEELGKGIGLETAIADVGLAEGVWTAPILARMAADRHVDMPIATAVAALVAGKASVDQAIKQLLSRPPRAE</sequence>
<keyword evidence="8 10" id="KW-0594">Phospholipid biosynthesis</keyword>
<dbReference type="NCBIfam" id="NF000940">
    <property type="entry name" value="PRK00094.1-2"/>
    <property type="match status" value="1"/>
</dbReference>
<dbReference type="HAMAP" id="MF_00394">
    <property type="entry name" value="NAD_Glyc3P_dehydrog"/>
    <property type="match status" value="1"/>
</dbReference>
<gene>
    <name evidence="10" type="primary">gpsA</name>
    <name evidence="18" type="ORF">C5L14_18890</name>
</gene>
<keyword evidence="19" id="KW-1185">Reference proteome</keyword>
<dbReference type="InterPro" id="IPR013328">
    <property type="entry name" value="6PGD_dom2"/>
</dbReference>
<dbReference type="InterPro" id="IPR008927">
    <property type="entry name" value="6-PGluconate_DH-like_C_sf"/>
</dbReference>
<feature type="binding site" evidence="10">
    <location>
        <position position="137"/>
    </location>
    <ligand>
        <name>sn-glycerol 3-phosphate</name>
        <dbReference type="ChEBI" id="CHEBI:57597"/>
    </ligand>
</feature>
<evidence type="ECO:0000256" key="10">
    <source>
        <dbReference type="HAMAP-Rule" id="MF_00394"/>
    </source>
</evidence>
<feature type="binding site" evidence="10">
    <location>
        <position position="281"/>
    </location>
    <ligand>
        <name>NADPH</name>
        <dbReference type="ChEBI" id="CHEBI:57783"/>
    </ligand>
</feature>
<evidence type="ECO:0000256" key="7">
    <source>
        <dbReference type="ARBA" id="ARBA00023098"/>
    </source>
</evidence>
<dbReference type="Gene3D" id="1.10.1040.10">
    <property type="entry name" value="N-(1-d-carboxylethyl)-l-norvaline Dehydrogenase, domain 2"/>
    <property type="match status" value="1"/>
</dbReference>
<evidence type="ECO:0000256" key="3">
    <source>
        <dbReference type="ARBA" id="ARBA00022741"/>
    </source>
</evidence>
<evidence type="ECO:0000313" key="18">
    <source>
        <dbReference type="EMBL" id="PRH86299.1"/>
    </source>
</evidence>
<protein>
    <recommendedName>
        <fullName evidence="10">Glycerol-3-phosphate dehydrogenase [NAD(P)+]</fullName>
        <ecNumber evidence="10">1.1.1.94</ecNumber>
    </recommendedName>
    <alternativeName>
        <fullName evidence="10">NAD(P)(+)-dependent glycerol-3-phosphate dehydrogenase</fullName>
    </alternativeName>
    <alternativeName>
        <fullName evidence="10">NAD(P)H-dependent dihydroxyacetone-phosphate reductase</fullName>
    </alternativeName>
</protein>
<feature type="binding site" evidence="12">
    <location>
        <position position="109"/>
    </location>
    <ligand>
        <name>substrate</name>
    </ligand>
</feature>
<dbReference type="EC" id="1.1.1.94" evidence="10"/>
<dbReference type="EMBL" id="PUEJ01000006">
    <property type="protein sequence ID" value="PRH86299.1"/>
    <property type="molecule type" value="Genomic_DNA"/>
</dbReference>
<feature type="binding site" evidence="13">
    <location>
        <begin position="13"/>
        <end position="18"/>
    </location>
    <ligand>
        <name>NAD(+)</name>
        <dbReference type="ChEBI" id="CHEBI:57540"/>
    </ligand>
</feature>
<evidence type="ECO:0000256" key="9">
    <source>
        <dbReference type="ARBA" id="ARBA00023264"/>
    </source>
</evidence>
<evidence type="ECO:0000256" key="12">
    <source>
        <dbReference type="PIRSR" id="PIRSR000114-2"/>
    </source>
</evidence>
<dbReference type="PANTHER" id="PTHR11728">
    <property type="entry name" value="GLYCEROL-3-PHOSPHATE DEHYDROGENASE"/>
    <property type="match status" value="1"/>
</dbReference>
<dbReference type="InterPro" id="IPR006109">
    <property type="entry name" value="G3P_DH_NAD-dep_C"/>
</dbReference>
<dbReference type="Pfam" id="PF01210">
    <property type="entry name" value="NAD_Gly3P_dh_N"/>
    <property type="match status" value="1"/>
</dbReference>
<dbReference type="GO" id="GO:0051287">
    <property type="term" value="F:NAD binding"/>
    <property type="evidence" value="ECO:0007669"/>
    <property type="project" value="InterPro"/>
</dbReference>
<dbReference type="SUPFAM" id="SSF48179">
    <property type="entry name" value="6-phosphogluconate dehydrogenase C-terminal domain-like"/>
    <property type="match status" value="1"/>
</dbReference>
<feature type="binding site" evidence="10">
    <location>
        <position position="245"/>
    </location>
    <ligand>
        <name>sn-glycerol 3-phosphate</name>
        <dbReference type="ChEBI" id="CHEBI:57597"/>
    </ligand>
</feature>
<feature type="binding site" evidence="10">
    <location>
        <position position="37"/>
    </location>
    <ligand>
        <name>NADPH</name>
        <dbReference type="ChEBI" id="CHEBI:57783"/>
    </ligand>
</feature>
<keyword evidence="2 10" id="KW-0444">Lipid biosynthesis</keyword>
<evidence type="ECO:0000256" key="14">
    <source>
        <dbReference type="RuleBase" id="RU000437"/>
    </source>
</evidence>
<dbReference type="FunFam" id="3.40.50.720:FF:000019">
    <property type="entry name" value="Glycerol-3-phosphate dehydrogenase [NAD(P)+]"/>
    <property type="match status" value="1"/>
</dbReference>
<dbReference type="PROSITE" id="PS51257">
    <property type="entry name" value="PROKAR_LIPOPROTEIN"/>
    <property type="match status" value="1"/>
</dbReference>
<evidence type="ECO:0000256" key="1">
    <source>
        <dbReference type="ARBA" id="ARBA00011009"/>
    </source>
</evidence>
<keyword evidence="6 10" id="KW-0520">NAD</keyword>
<comment type="catalytic activity">
    <reaction evidence="10 15">
        <text>sn-glycerol 3-phosphate + NADP(+) = dihydroxyacetone phosphate + NADPH + H(+)</text>
        <dbReference type="Rhea" id="RHEA:11096"/>
        <dbReference type="ChEBI" id="CHEBI:15378"/>
        <dbReference type="ChEBI" id="CHEBI:57597"/>
        <dbReference type="ChEBI" id="CHEBI:57642"/>
        <dbReference type="ChEBI" id="CHEBI:57783"/>
        <dbReference type="ChEBI" id="CHEBI:58349"/>
        <dbReference type="EC" id="1.1.1.94"/>
    </reaction>
</comment>
<reference evidence="18 19" key="1">
    <citation type="submission" date="2018-02" db="EMBL/GenBank/DDBJ databases">
        <title>Whole genome sequencing of endophytic bacterium.</title>
        <authorList>
            <person name="Eedara R."/>
            <person name="Podile A.R."/>
        </authorList>
    </citation>
    <scope>NUCLEOTIDE SEQUENCE [LARGE SCALE GENOMIC DNA]</scope>
    <source>
        <strain evidence="18 19">RP1T</strain>
    </source>
</reference>
<evidence type="ECO:0000256" key="4">
    <source>
        <dbReference type="ARBA" id="ARBA00022857"/>
    </source>
</evidence>
<dbReference type="SUPFAM" id="SSF51735">
    <property type="entry name" value="NAD(P)-binding Rossmann-fold domains"/>
    <property type="match status" value="1"/>
</dbReference>
<feature type="binding site" evidence="10">
    <location>
        <position position="279"/>
    </location>
    <ligand>
        <name>NADPH</name>
        <dbReference type="ChEBI" id="CHEBI:57783"/>
    </ligand>
</feature>
<feature type="binding site" evidence="10">
    <location>
        <position position="141"/>
    </location>
    <ligand>
        <name>NADPH</name>
        <dbReference type="ChEBI" id="CHEBI:57783"/>
    </ligand>
</feature>
<dbReference type="GO" id="GO:0005975">
    <property type="term" value="P:carbohydrate metabolic process"/>
    <property type="evidence" value="ECO:0007669"/>
    <property type="project" value="InterPro"/>
</dbReference>
<evidence type="ECO:0000259" key="16">
    <source>
        <dbReference type="Pfam" id="PF01210"/>
    </source>
</evidence>
<dbReference type="PROSITE" id="PS00957">
    <property type="entry name" value="NAD_G3PDH"/>
    <property type="match status" value="1"/>
</dbReference>
<dbReference type="InterPro" id="IPR036291">
    <property type="entry name" value="NAD(P)-bd_dom_sf"/>
</dbReference>
<dbReference type="GO" id="GO:0141153">
    <property type="term" value="F:glycerol-3-phosphate dehydrogenase (NADP+) activity"/>
    <property type="evidence" value="ECO:0007669"/>
    <property type="project" value="RHEA"/>
</dbReference>
<dbReference type="PIRSF" id="PIRSF000114">
    <property type="entry name" value="Glycerol-3-P_dh"/>
    <property type="match status" value="1"/>
</dbReference>
<dbReference type="AlphaFoldDB" id="A0A2S9QAC8"/>
<feature type="binding site" evidence="13">
    <location>
        <position position="141"/>
    </location>
    <ligand>
        <name>NAD(+)</name>
        <dbReference type="ChEBI" id="CHEBI:57540"/>
    </ligand>
</feature>
<evidence type="ECO:0000256" key="11">
    <source>
        <dbReference type="PIRSR" id="PIRSR000114-1"/>
    </source>
</evidence>
<comment type="function">
    <text evidence="10">Catalyzes the reduction of the glycolytic intermediate dihydroxyacetone phosphate (DHAP) to sn-glycerol 3-phosphate (G3P), the key precursor for phospholipid synthesis.</text>
</comment>
<dbReference type="GO" id="GO:0008654">
    <property type="term" value="P:phospholipid biosynthetic process"/>
    <property type="evidence" value="ECO:0007669"/>
    <property type="project" value="UniProtKB-KW"/>
</dbReference>
<dbReference type="GO" id="GO:0006650">
    <property type="term" value="P:glycerophospholipid metabolic process"/>
    <property type="evidence" value="ECO:0007669"/>
    <property type="project" value="UniProtKB-UniRule"/>
</dbReference>
<evidence type="ECO:0000256" key="5">
    <source>
        <dbReference type="ARBA" id="ARBA00023002"/>
    </source>
</evidence>
<feature type="binding site" evidence="10">
    <location>
        <position position="255"/>
    </location>
    <ligand>
        <name>sn-glycerol 3-phosphate</name>
        <dbReference type="ChEBI" id="CHEBI:57597"/>
    </ligand>
</feature>
<dbReference type="GO" id="GO:0046168">
    <property type="term" value="P:glycerol-3-phosphate catabolic process"/>
    <property type="evidence" value="ECO:0007669"/>
    <property type="project" value="InterPro"/>
</dbReference>
<dbReference type="OrthoDB" id="9812273at2"/>
<dbReference type="InterPro" id="IPR006168">
    <property type="entry name" value="G3P_DH_NAD-dep"/>
</dbReference>
<keyword evidence="5 10" id="KW-0560">Oxidoreductase</keyword>
<feature type="active site" description="Proton acceptor" evidence="10 11">
    <location>
        <position position="192"/>
    </location>
</feature>